<organism evidence="3 4">
    <name type="scientific">Paramarasmius palmivorus</name>
    <dbReference type="NCBI Taxonomy" id="297713"/>
    <lineage>
        <taxon>Eukaryota</taxon>
        <taxon>Fungi</taxon>
        <taxon>Dikarya</taxon>
        <taxon>Basidiomycota</taxon>
        <taxon>Agaricomycotina</taxon>
        <taxon>Agaricomycetes</taxon>
        <taxon>Agaricomycetidae</taxon>
        <taxon>Agaricales</taxon>
        <taxon>Marasmiineae</taxon>
        <taxon>Marasmiaceae</taxon>
        <taxon>Paramarasmius</taxon>
    </lineage>
</organism>
<keyword evidence="1" id="KW-0812">Transmembrane</keyword>
<gene>
    <name evidence="3" type="ORF">VNI00_008536</name>
</gene>
<dbReference type="Pfam" id="PF20152">
    <property type="entry name" value="DUF6534"/>
    <property type="match status" value="1"/>
</dbReference>
<accession>A0AAW0CW80</accession>
<keyword evidence="1" id="KW-1133">Transmembrane helix</keyword>
<feature type="transmembrane region" description="Helical" evidence="1">
    <location>
        <begin position="57"/>
        <end position="79"/>
    </location>
</feature>
<evidence type="ECO:0000313" key="4">
    <source>
        <dbReference type="Proteomes" id="UP001383192"/>
    </source>
</evidence>
<dbReference type="Proteomes" id="UP001383192">
    <property type="component" value="Unassembled WGS sequence"/>
</dbReference>
<dbReference type="EMBL" id="JAYKXP010000029">
    <property type="protein sequence ID" value="KAK7043182.1"/>
    <property type="molecule type" value="Genomic_DNA"/>
</dbReference>
<feature type="domain" description="DUF6534" evidence="2">
    <location>
        <begin position="176"/>
        <end position="259"/>
    </location>
</feature>
<evidence type="ECO:0000256" key="1">
    <source>
        <dbReference type="SAM" id="Phobius"/>
    </source>
</evidence>
<evidence type="ECO:0000313" key="3">
    <source>
        <dbReference type="EMBL" id="KAK7043182.1"/>
    </source>
</evidence>
<feature type="transmembrane region" description="Helical" evidence="1">
    <location>
        <begin position="237"/>
        <end position="257"/>
    </location>
</feature>
<evidence type="ECO:0000259" key="2">
    <source>
        <dbReference type="Pfam" id="PF20152"/>
    </source>
</evidence>
<feature type="transmembrane region" description="Helical" evidence="1">
    <location>
        <begin position="168"/>
        <end position="191"/>
    </location>
</feature>
<keyword evidence="4" id="KW-1185">Reference proteome</keyword>
<dbReference type="PANTHER" id="PTHR40465">
    <property type="entry name" value="CHROMOSOME 1, WHOLE GENOME SHOTGUN SEQUENCE"/>
    <property type="match status" value="1"/>
</dbReference>
<dbReference type="AlphaFoldDB" id="A0AAW0CW80"/>
<proteinExistence type="predicted"/>
<feature type="transmembrane region" description="Helical" evidence="1">
    <location>
        <begin position="91"/>
        <end position="115"/>
    </location>
</feature>
<dbReference type="InterPro" id="IPR045339">
    <property type="entry name" value="DUF6534"/>
</dbReference>
<reference evidence="3 4" key="1">
    <citation type="submission" date="2024-01" db="EMBL/GenBank/DDBJ databases">
        <title>A draft genome for a cacao thread blight-causing isolate of Paramarasmius palmivorus.</title>
        <authorList>
            <person name="Baruah I.K."/>
            <person name="Bukari Y."/>
            <person name="Amoako-Attah I."/>
            <person name="Meinhardt L.W."/>
            <person name="Bailey B.A."/>
            <person name="Cohen S.P."/>
        </authorList>
    </citation>
    <scope>NUCLEOTIDE SEQUENCE [LARGE SCALE GENOMIC DNA]</scope>
    <source>
        <strain evidence="3 4">GH-12</strain>
    </source>
</reference>
<feature type="transmembrane region" description="Helical" evidence="1">
    <location>
        <begin position="12"/>
        <end position="36"/>
    </location>
</feature>
<name>A0AAW0CW80_9AGAR</name>
<sequence length="404" mass="45571">MDSKPTPEDVRTFAASCGAMMIGTLLAAFLGGLASLQTALFFGSSKNDHWAHKTSVFLLWVIDILQLCFIFHATYYYVIKQGVNNETHNEFIWSLKLQIFLQTLVMSATKLLYTIRIWKLRRLTRTWIPIVLFVLLAAEYGLGSFFAYEVTKVDLLKDVVNLRSQTYIFLSMALNSATDIIVALALVYTLVKSRPSLEWTNSNVTMLAAYVINTGGITGIFSVVTLIGFALGVTSPLYIVAIMVLPQLYVNCFLSMLNASYYFQTQSSLDLSISYRNPSEYNLEIPRAGFGKDMHSLARRPRIDSFDSTNDSEVTLGMAKSADTINELGLPLFRKGSMKSPVSIASFVIFLLADERYDECYEQPPIKKIPVEVQVETTQTEYTIDRRMVHHDWQGPIGDVWRGR</sequence>
<dbReference type="PANTHER" id="PTHR40465:SF1">
    <property type="entry name" value="DUF6534 DOMAIN-CONTAINING PROTEIN"/>
    <property type="match status" value="1"/>
</dbReference>
<comment type="caution">
    <text evidence="3">The sequence shown here is derived from an EMBL/GenBank/DDBJ whole genome shotgun (WGS) entry which is preliminary data.</text>
</comment>
<feature type="transmembrane region" description="Helical" evidence="1">
    <location>
        <begin position="127"/>
        <end position="148"/>
    </location>
</feature>
<keyword evidence="1" id="KW-0472">Membrane</keyword>
<feature type="transmembrane region" description="Helical" evidence="1">
    <location>
        <begin position="203"/>
        <end position="231"/>
    </location>
</feature>
<protein>
    <recommendedName>
        <fullName evidence="2">DUF6534 domain-containing protein</fullName>
    </recommendedName>
</protein>